<evidence type="ECO:0000313" key="1">
    <source>
        <dbReference type="EMBL" id="SVE22268.1"/>
    </source>
</evidence>
<dbReference type="AlphaFoldDB" id="A0A383BSD2"/>
<organism evidence="1">
    <name type="scientific">marine metagenome</name>
    <dbReference type="NCBI Taxonomy" id="408172"/>
    <lineage>
        <taxon>unclassified sequences</taxon>
        <taxon>metagenomes</taxon>
        <taxon>ecological metagenomes</taxon>
    </lineage>
</organism>
<name>A0A383BSD2_9ZZZZ</name>
<reference evidence="1" key="1">
    <citation type="submission" date="2018-05" db="EMBL/GenBank/DDBJ databases">
        <authorList>
            <person name="Lanie J.A."/>
            <person name="Ng W.-L."/>
            <person name="Kazmierczak K.M."/>
            <person name="Andrzejewski T.M."/>
            <person name="Davidsen T.M."/>
            <person name="Wayne K.J."/>
            <person name="Tettelin H."/>
            <person name="Glass J.I."/>
            <person name="Rusch D."/>
            <person name="Podicherti R."/>
            <person name="Tsui H.-C.T."/>
            <person name="Winkler M.E."/>
        </authorList>
    </citation>
    <scope>NUCLEOTIDE SEQUENCE</scope>
</reference>
<dbReference type="EMBL" id="UINC01202458">
    <property type="protein sequence ID" value="SVE22268.1"/>
    <property type="molecule type" value="Genomic_DNA"/>
</dbReference>
<accession>A0A383BSD2</accession>
<gene>
    <name evidence="1" type="ORF">METZ01_LOCUS475122</name>
</gene>
<feature type="non-terminal residue" evidence="1">
    <location>
        <position position="104"/>
    </location>
</feature>
<dbReference type="Gene3D" id="2.120.10.10">
    <property type="match status" value="1"/>
</dbReference>
<protein>
    <recommendedName>
        <fullName evidence="2">Sialidase domain-containing protein</fullName>
    </recommendedName>
</protein>
<sequence>MQKLSVVATNACGWPNLTKLPSGKVLCTYFNAPSHGLLEGDLVCSISNRKGGGWRKLSTVTPRPKGGNRMHLAVGLAGNGDLLCFSSGFYVQDGGFKGFSGHWL</sequence>
<dbReference type="SUPFAM" id="SSF50939">
    <property type="entry name" value="Sialidases"/>
    <property type="match status" value="1"/>
</dbReference>
<proteinExistence type="predicted"/>
<evidence type="ECO:0008006" key="2">
    <source>
        <dbReference type="Google" id="ProtNLM"/>
    </source>
</evidence>
<dbReference type="InterPro" id="IPR036278">
    <property type="entry name" value="Sialidase_sf"/>
</dbReference>